<sequence length="163" mass="18572">MLQYVPNGLIYILVGYAFVKRPINRREYFFSSMILAVFGLAAKVFSLEKLGSSSNSLPQILILFACVFLLIYRNKISAMHAIISSLTAMLLQLVFEMIYIVIILQKVLRINVDTIFNQSASIFSLIGLPYLVALNLFILLIYKVKMKRRLNDEYTGSTGEENM</sequence>
<feature type="transmembrane region" description="Helical" evidence="1">
    <location>
        <begin position="57"/>
        <end position="74"/>
    </location>
</feature>
<name>A0A366HXV0_9FIRM</name>
<keyword evidence="1" id="KW-0812">Transmembrane</keyword>
<feature type="transmembrane region" description="Helical" evidence="1">
    <location>
        <begin position="28"/>
        <end position="45"/>
    </location>
</feature>
<feature type="transmembrane region" description="Helical" evidence="1">
    <location>
        <begin position="122"/>
        <end position="142"/>
    </location>
</feature>
<keyword evidence="3" id="KW-1185">Reference proteome</keyword>
<dbReference type="EMBL" id="QNRX01000024">
    <property type="protein sequence ID" value="RBP58232.1"/>
    <property type="molecule type" value="Genomic_DNA"/>
</dbReference>
<keyword evidence="1" id="KW-1133">Transmembrane helix</keyword>
<evidence type="ECO:0000313" key="2">
    <source>
        <dbReference type="EMBL" id="RBP58232.1"/>
    </source>
</evidence>
<dbReference type="Proteomes" id="UP000253490">
    <property type="component" value="Unassembled WGS sequence"/>
</dbReference>
<reference evidence="2 3" key="1">
    <citation type="submission" date="2018-06" db="EMBL/GenBank/DDBJ databases">
        <title>Genomic Encyclopedia of Type Strains, Phase IV (KMG-IV): sequencing the most valuable type-strain genomes for metagenomic binning, comparative biology and taxonomic classification.</title>
        <authorList>
            <person name="Goeker M."/>
        </authorList>
    </citation>
    <scope>NUCLEOTIDE SEQUENCE [LARGE SCALE GENOMIC DNA]</scope>
    <source>
        <strain evidence="2 3">DSM 22112</strain>
    </source>
</reference>
<keyword evidence="1" id="KW-0472">Membrane</keyword>
<feature type="transmembrane region" description="Helical" evidence="1">
    <location>
        <begin position="81"/>
        <end position="102"/>
    </location>
</feature>
<gene>
    <name evidence="2" type="ORF">DES36_12429</name>
</gene>
<accession>A0A366HXV0</accession>
<protein>
    <submittedName>
        <fullName evidence="2">Uncharacterized protein</fullName>
    </submittedName>
</protein>
<dbReference type="AlphaFoldDB" id="A0A366HXV0"/>
<organism evidence="2 3">
    <name type="scientific">Alkalibaculum bacchi</name>
    <dbReference type="NCBI Taxonomy" id="645887"/>
    <lineage>
        <taxon>Bacteria</taxon>
        <taxon>Bacillati</taxon>
        <taxon>Bacillota</taxon>
        <taxon>Clostridia</taxon>
        <taxon>Eubacteriales</taxon>
        <taxon>Eubacteriaceae</taxon>
        <taxon>Alkalibaculum</taxon>
    </lineage>
</organism>
<evidence type="ECO:0000313" key="3">
    <source>
        <dbReference type="Proteomes" id="UP000253490"/>
    </source>
</evidence>
<comment type="caution">
    <text evidence="2">The sequence shown here is derived from an EMBL/GenBank/DDBJ whole genome shotgun (WGS) entry which is preliminary data.</text>
</comment>
<proteinExistence type="predicted"/>
<evidence type="ECO:0000256" key="1">
    <source>
        <dbReference type="SAM" id="Phobius"/>
    </source>
</evidence>